<gene>
    <name evidence="2" type="ORF">LY90DRAFT_499551</name>
</gene>
<name>A0A1Y2FHC2_9FUNG</name>
<keyword evidence="3" id="KW-1185">Reference proteome</keyword>
<evidence type="ECO:0000313" key="3">
    <source>
        <dbReference type="Proteomes" id="UP000193920"/>
    </source>
</evidence>
<keyword evidence="1" id="KW-0472">Membrane</keyword>
<dbReference type="AlphaFoldDB" id="A0A1Y2FHC2"/>
<feature type="transmembrane region" description="Helical" evidence="1">
    <location>
        <begin position="39"/>
        <end position="60"/>
    </location>
</feature>
<keyword evidence="1" id="KW-0812">Transmembrane</keyword>
<protein>
    <submittedName>
        <fullName evidence="2">Uncharacterized protein</fullName>
    </submittedName>
</protein>
<reference evidence="2 3" key="1">
    <citation type="submission" date="2016-08" db="EMBL/GenBank/DDBJ databases">
        <title>A Parts List for Fungal Cellulosomes Revealed by Comparative Genomics.</title>
        <authorList>
            <consortium name="DOE Joint Genome Institute"/>
            <person name="Haitjema C.H."/>
            <person name="Gilmore S.P."/>
            <person name="Henske J.K."/>
            <person name="Solomon K.V."/>
            <person name="De Groot R."/>
            <person name="Kuo A."/>
            <person name="Mondo S.J."/>
            <person name="Salamov A.A."/>
            <person name="Labutti K."/>
            <person name="Zhao Z."/>
            <person name="Chiniquy J."/>
            <person name="Barry K."/>
            <person name="Brewer H.M."/>
            <person name="Purvine S.O."/>
            <person name="Wright A.T."/>
            <person name="Boxma B."/>
            <person name="Van Alen T."/>
            <person name="Hackstein J.H."/>
            <person name="Baker S.E."/>
            <person name="Grigoriev I.V."/>
            <person name="O'Malley M.A."/>
        </authorList>
    </citation>
    <scope>NUCLEOTIDE SEQUENCE [LARGE SCALE GENOMIC DNA]</scope>
    <source>
        <strain evidence="2 3">G1</strain>
    </source>
</reference>
<feature type="transmembrane region" description="Helical" evidence="1">
    <location>
        <begin position="14"/>
        <end position="32"/>
    </location>
</feature>
<dbReference type="Proteomes" id="UP000193920">
    <property type="component" value="Unassembled WGS sequence"/>
</dbReference>
<evidence type="ECO:0000313" key="2">
    <source>
        <dbReference type="EMBL" id="ORY83358.1"/>
    </source>
</evidence>
<dbReference type="EMBL" id="MCOG01000007">
    <property type="protein sequence ID" value="ORY83358.1"/>
    <property type="molecule type" value="Genomic_DNA"/>
</dbReference>
<comment type="caution">
    <text evidence="2">The sequence shown here is derived from an EMBL/GenBank/DDBJ whole genome shotgun (WGS) entry which is preliminary data.</text>
</comment>
<proteinExistence type="predicted"/>
<organism evidence="2 3">
    <name type="scientific">Neocallimastix californiae</name>
    <dbReference type="NCBI Taxonomy" id="1754190"/>
    <lineage>
        <taxon>Eukaryota</taxon>
        <taxon>Fungi</taxon>
        <taxon>Fungi incertae sedis</taxon>
        <taxon>Chytridiomycota</taxon>
        <taxon>Chytridiomycota incertae sedis</taxon>
        <taxon>Neocallimastigomycetes</taxon>
        <taxon>Neocallimastigales</taxon>
        <taxon>Neocallimastigaceae</taxon>
        <taxon>Neocallimastix</taxon>
    </lineage>
</organism>
<accession>A0A1Y2FHC2</accession>
<keyword evidence="1" id="KW-1133">Transmembrane helix</keyword>
<evidence type="ECO:0000256" key="1">
    <source>
        <dbReference type="SAM" id="Phobius"/>
    </source>
</evidence>
<sequence length="104" mass="12091">MPQVFDCVNDMFRWGKYSIIIIYILSAGLYGCSVTHTELISFVLVIELLILEMNVVFFQIRCFRLVSGPKIKLNETFPEEMVILVLCLLNRIMNKVQDVKSEKQ</sequence>